<dbReference type="PANTHER" id="PTHR32246:SF158">
    <property type="entry name" value="C2 DOMAIN-CONTAINING PROTEIN"/>
    <property type="match status" value="1"/>
</dbReference>
<dbReference type="InterPro" id="IPR035892">
    <property type="entry name" value="C2_domain_sf"/>
</dbReference>
<evidence type="ECO:0000313" key="3">
    <source>
        <dbReference type="EMBL" id="MBA0591108.1"/>
    </source>
</evidence>
<dbReference type="Proteomes" id="UP000593578">
    <property type="component" value="Unassembled WGS sequence"/>
</dbReference>
<evidence type="ECO:0000313" key="4">
    <source>
        <dbReference type="Proteomes" id="UP000032304"/>
    </source>
</evidence>
<proteinExistence type="predicted"/>
<dbReference type="GO" id="GO:0006952">
    <property type="term" value="P:defense response"/>
    <property type="evidence" value="ECO:0007669"/>
    <property type="project" value="InterPro"/>
</dbReference>
<dbReference type="PROSITE" id="PS50004">
    <property type="entry name" value="C2"/>
    <property type="match status" value="1"/>
</dbReference>
<dbReference type="Proteomes" id="UP000032304">
    <property type="component" value="Chromosome 7"/>
</dbReference>
<dbReference type="SMART" id="SM00239">
    <property type="entry name" value="C2"/>
    <property type="match status" value="1"/>
</dbReference>
<name>A0A0D2SM49_GOSRA</name>
<dbReference type="OrthoDB" id="270970at2759"/>
<feature type="domain" description="C2" evidence="1">
    <location>
        <begin position="1"/>
        <end position="110"/>
    </location>
</feature>
<organism evidence="2 4">
    <name type="scientific">Gossypium raimondii</name>
    <name type="common">Peruvian cotton</name>
    <name type="synonym">Gossypium klotzschianum subsp. raimondii</name>
    <dbReference type="NCBI Taxonomy" id="29730"/>
    <lineage>
        <taxon>Eukaryota</taxon>
        <taxon>Viridiplantae</taxon>
        <taxon>Streptophyta</taxon>
        <taxon>Embryophyta</taxon>
        <taxon>Tracheophyta</taxon>
        <taxon>Spermatophyta</taxon>
        <taxon>Magnoliopsida</taxon>
        <taxon>eudicotyledons</taxon>
        <taxon>Gunneridae</taxon>
        <taxon>Pentapetalae</taxon>
        <taxon>rosids</taxon>
        <taxon>malvids</taxon>
        <taxon>Malvales</taxon>
        <taxon>Malvaceae</taxon>
        <taxon>Malvoideae</taxon>
        <taxon>Gossypium</taxon>
    </lineage>
</organism>
<gene>
    <name evidence="2" type="ORF">B456_007G298900</name>
    <name evidence="3" type="ORF">Gorai_019793</name>
</gene>
<dbReference type="CDD" id="cd04051">
    <property type="entry name" value="C2_SRC2_like"/>
    <property type="match status" value="1"/>
</dbReference>
<dbReference type="EMBL" id="CM001746">
    <property type="protein sequence ID" value="KJB45294.1"/>
    <property type="molecule type" value="Genomic_DNA"/>
</dbReference>
<sequence length="282" mass="30458">MELRPLELRVISAKDIKDVNLFTKMDVYVVVSINGDHRTAQKTPVHKESGSNPNWNCTMKFTIDETAAHQNHHNLVFRLKSNRVFGDKEIGSVQVPIRELLDQENGNGNVDHQHVSFSVMLANGKTKGVFNFAYRFGEKFSMPALPPPPFPGAGSYKHGGKPVMAYPPPPTGYPGPSSGHLKGTYPPPPQGMTGYPYPPPGGYPPYGYQQGTVPGYGYQGYPPPQGGYGYPQVQQPQKSKKGGMGAGLGLGLAGGLLGGMLIGDMVDDAYEAGVEDGLDYDY</sequence>
<dbReference type="PANTHER" id="PTHR32246">
    <property type="entry name" value="INGRESSION PROTEIN FIC1"/>
    <property type="match status" value="1"/>
</dbReference>
<reference evidence="3" key="3">
    <citation type="submission" date="2020-04" db="EMBL/GenBank/DDBJ databases">
        <authorList>
            <person name="Grover C.E."/>
            <person name="Arick M.A. II"/>
            <person name="Thrash A."/>
            <person name="Conover J.L."/>
            <person name="Sanders W.S."/>
            <person name="Peterson D.G."/>
            <person name="Scheffler J.A."/>
            <person name="Scheffler B.E."/>
            <person name="Wendel J.F."/>
        </authorList>
    </citation>
    <scope>NUCLEOTIDE SEQUENCE</scope>
    <source>
        <strain evidence="3">8</strain>
        <tissue evidence="3">Leaf</tissue>
    </source>
</reference>
<evidence type="ECO:0000313" key="2">
    <source>
        <dbReference type="EMBL" id="KJB45294.1"/>
    </source>
</evidence>
<keyword evidence="4" id="KW-1185">Reference proteome</keyword>
<dbReference type="KEGG" id="gra:105761038"/>
<reference evidence="3 5" key="2">
    <citation type="journal article" date="2019" name="Genome Biol. Evol.">
        <title>Insights into the evolution of the New World diploid cottons (Gossypium, subgenus Houzingenia) based on genome sequencing.</title>
        <authorList>
            <person name="Grover C.E."/>
            <person name="Arick M.A. 2nd"/>
            <person name="Thrash A."/>
            <person name="Conover J.L."/>
            <person name="Sanders W.S."/>
            <person name="Peterson D.G."/>
            <person name="Frelichowski J.E."/>
            <person name="Scheffler J.A."/>
            <person name="Scheffler B.E."/>
            <person name="Wendel J.F."/>
        </authorList>
    </citation>
    <scope>NUCLEOTIDE SEQUENCE [LARGE SCALE GENOMIC DNA]</scope>
    <source>
        <strain evidence="3">8</strain>
        <tissue evidence="3">Leaf</tissue>
    </source>
</reference>
<dbReference type="eggNOG" id="ENOG502QUNY">
    <property type="taxonomic scope" value="Eukaryota"/>
</dbReference>
<dbReference type="Gramene" id="KJB45294">
    <property type="protein sequence ID" value="KJB45294"/>
    <property type="gene ID" value="B456_007G298900"/>
</dbReference>
<dbReference type="EMBL" id="JABEZZ010000007">
    <property type="protein sequence ID" value="MBA0591108.1"/>
    <property type="molecule type" value="Genomic_DNA"/>
</dbReference>
<dbReference type="AlphaFoldDB" id="A0A0D2SM49"/>
<reference evidence="2 4" key="1">
    <citation type="journal article" date="2012" name="Nature">
        <title>Repeated polyploidization of Gossypium genomes and the evolution of spinnable cotton fibres.</title>
        <authorList>
            <person name="Paterson A.H."/>
            <person name="Wendel J.F."/>
            <person name="Gundlach H."/>
            <person name="Guo H."/>
            <person name="Jenkins J."/>
            <person name="Jin D."/>
            <person name="Llewellyn D."/>
            <person name="Showmaker K.C."/>
            <person name="Shu S."/>
            <person name="Udall J."/>
            <person name="Yoo M.J."/>
            <person name="Byers R."/>
            <person name="Chen W."/>
            <person name="Doron-Faigenboim A."/>
            <person name="Duke M.V."/>
            <person name="Gong L."/>
            <person name="Grimwood J."/>
            <person name="Grover C."/>
            <person name="Grupp K."/>
            <person name="Hu G."/>
            <person name="Lee T.H."/>
            <person name="Li J."/>
            <person name="Lin L."/>
            <person name="Liu T."/>
            <person name="Marler B.S."/>
            <person name="Page J.T."/>
            <person name="Roberts A.W."/>
            <person name="Romanel E."/>
            <person name="Sanders W.S."/>
            <person name="Szadkowski E."/>
            <person name="Tan X."/>
            <person name="Tang H."/>
            <person name="Xu C."/>
            <person name="Wang J."/>
            <person name="Wang Z."/>
            <person name="Zhang D."/>
            <person name="Zhang L."/>
            <person name="Ashrafi H."/>
            <person name="Bedon F."/>
            <person name="Bowers J.E."/>
            <person name="Brubaker C.L."/>
            <person name="Chee P.W."/>
            <person name="Das S."/>
            <person name="Gingle A.R."/>
            <person name="Haigler C.H."/>
            <person name="Harker D."/>
            <person name="Hoffmann L.V."/>
            <person name="Hovav R."/>
            <person name="Jones D.C."/>
            <person name="Lemke C."/>
            <person name="Mansoor S."/>
            <person name="ur Rahman M."/>
            <person name="Rainville L.N."/>
            <person name="Rambani A."/>
            <person name="Reddy U.K."/>
            <person name="Rong J.K."/>
            <person name="Saranga Y."/>
            <person name="Scheffler B.E."/>
            <person name="Scheffler J.A."/>
            <person name="Stelly D.M."/>
            <person name="Triplett B.A."/>
            <person name="Van Deynze A."/>
            <person name="Vaslin M.F."/>
            <person name="Waghmare V.N."/>
            <person name="Walford S.A."/>
            <person name="Wright R.J."/>
            <person name="Zaki E.A."/>
            <person name="Zhang T."/>
            <person name="Dennis E.S."/>
            <person name="Mayer K.F."/>
            <person name="Peterson D.G."/>
            <person name="Rokhsar D.S."/>
            <person name="Wang X."/>
            <person name="Schmutz J."/>
        </authorList>
    </citation>
    <scope>NUCLEOTIDE SEQUENCE [LARGE SCALE GENOMIC DNA]</scope>
</reference>
<dbReference type="SUPFAM" id="SSF49562">
    <property type="entry name" value="C2 domain (Calcium/lipid-binding domain, CaLB)"/>
    <property type="match status" value="1"/>
</dbReference>
<dbReference type="InterPro" id="IPR044750">
    <property type="entry name" value="C2_SRC2/BAP"/>
</dbReference>
<evidence type="ECO:0000313" key="5">
    <source>
        <dbReference type="Proteomes" id="UP000593578"/>
    </source>
</evidence>
<dbReference type="OMA" id="GNVDHQH"/>
<protein>
    <recommendedName>
        <fullName evidence="1">C2 domain-containing protein</fullName>
    </recommendedName>
</protein>
<evidence type="ECO:0000259" key="1">
    <source>
        <dbReference type="PROSITE" id="PS50004"/>
    </source>
</evidence>
<dbReference type="InterPro" id="IPR000008">
    <property type="entry name" value="C2_dom"/>
</dbReference>
<dbReference type="Gene3D" id="2.60.40.150">
    <property type="entry name" value="C2 domain"/>
    <property type="match status" value="1"/>
</dbReference>
<dbReference type="Pfam" id="PF00168">
    <property type="entry name" value="C2"/>
    <property type="match status" value="1"/>
</dbReference>
<accession>A0A0D2SM49</accession>